<evidence type="ECO:0000256" key="8">
    <source>
        <dbReference type="ARBA" id="ARBA00022958"/>
    </source>
</evidence>
<comment type="caution">
    <text evidence="14">The sequence shown here is derived from an EMBL/GenBank/DDBJ whole genome shotgun (WGS) entry which is preliminary data.</text>
</comment>
<dbReference type="EMBL" id="JAVRIC010000001">
    <property type="protein sequence ID" value="MDT0496005.1"/>
    <property type="molecule type" value="Genomic_DNA"/>
</dbReference>
<accession>A0ABU2WDS9</accession>
<evidence type="ECO:0000256" key="5">
    <source>
        <dbReference type="ARBA" id="ARBA00022519"/>
    </source>
</evidence>
<evidence type="ECO:0000256" key="10">
    <source>
        <dbReference type="ARBA" id="ARBA00023065"/>
    </source>
</evidence>
<evidence type="ECO:0000256" key="2">
    <source>
        <dbReference type="ARBA" id="ARBA00009137"/>
    </source>
</evidence>
<keyword evidence="15" id="KW-1185">Reference proteome</keyword>
<evidence type="ECO:0000256" key="4">
    <source>
        <dbReference type="ARBA" id="ARBA00022475"/>
    </source>
</evidence>
<dbReference type="PANTHER" id="PTHR32024:SF2">
    <property type="entry name" value="TRK SYSTEM POTASSIUM UPTAKE PROTEIN TRKG-RELATED"/>
    <property type="match status" value="1"/>
</dbReference>
<feature type="transmembrane region" description="Helical" evidence="13">
    <location>
        <begin position="28"/>
        <end position="51"/>
    </location>
</feature>
<organism evidence="14 15">
    <name type="scientific">Banduia mediterranea</name>
    <dbReference type="NCBI Taxonomy" id="3075609"/>
    <lineage>
        <taxon>Bacteria</taxon>
        <taxon>Pseudomonadati</taxon>
        <taxon>Pseudomonadota</taxon>
        <taxon>Gammaproteobacteria</taxon>
        <taxon>Nevskiales</taxon>
        <taxon>Algiphilaceae</taxon>
        <taxon>Banduia</taxon>
    </lineage>
</organism>
<keyword evidence="5 12" id="KW-0997">Cell inner membrane</keyword>
<feature type="transmembrane region" description="Helical" evidence="13">
    <location>
        <begin position="472"/>
        <end position="500"/>
    </location>
</feature>
<keyword evidence="10 12" id="KW-0406">Ion transport</keyword>
<keyword evidence="7 13" id="KW-0812">Transmembrane</keyword>
<feature type="transmembrane region" description="Helical" evidence="13">
    <location>
        <begin position="57"/>
        <end position="76"/>
    </location>
</feature>
<keyword evidence="9 13" id="KW-1133">Transmembrane helix</keyword>
<evidence type="ECO:0000256" key="6">
    <source>
        <dbReference type="ARBA" id="ARBA00022538"/>
    </source>
</evidence>
<evidence type="ECO:0000256" key="13">
    <source>
        <dbReference type="SAM" id="Phobius"/>
    </source>
</evidence>
<proteinExistence type="inferred from homology"/>
<sequence length="502" mass="54949">MRMKPRRSFLTVTPNTHRGHRFAAVQRLIGVLLMIFSLTMLPPAGVSMFYGDSALDAFMLGFVTTLAIGCVVWIPVRRNRADLKIRDGFLVVALFWTVLGVAGALPFWFPTTPRMTFSQAVFESISGLTTTGATVLTGIDILPRSILYYRQQLQWLGGGGIIVLAVAILPLLGVGGMQLLRAETPGPVKDTKMTPRIKETARALWTIYLGLTIACTAAYWAAGMSLFDAIGHAFSTVSTGGFSTHDRSFGYFDNHLLETISVVFMLLAAINFSLHFVSWRDRSLRIYLADPESRMFLLIALILSVLIAVALLIAGRYVMPLQAFAKSAFQVVSIMTSTGFTTADYTIWPSFVPVLLVLSSFIGGCASSTAGGMKVIRVMLLFKQGMREVYQLVHPSAELPVKLGRKVVPPRVLQAVWSFISAYMGFYVIMLLLLLAAGMDEVSAFAAVAACINNLGPGLGEVSANFATIDSFSLWVCSFAMLLGRLEIFAFLVLLTPAFWRR</sequence>
<name>A0ABU2WDS9_9GAMM</name>
<feature type="transmembrane region" description="Helical" evidence="13">
    <location>
        <begin position="88"/>
        <end position="109"/>
    </location>
</feature>
<dbReference type="Pfam" id="PF02386">
    <property type="entry name" value="TrkH"/>
    <property type="match status" value="1"/>
</dbReference>
<evidence type="ECO:0000256" key="7">
    <source>
        <dbReference type="ARBA" id="ARBA00022692"/>
    </source>
</evidence>
<keyword evidence="6 12" id="KW-0633">Potassium transport</keyword>
<keyword evidence="8 12" id="KW-0630">Potassium</keyword>
<feature type="transmembrane region" description="Helical" evidence="13">
    <location>
        <begin position="295"/>
        <end position="319"/>
    </location>
</feature>
<dbReference type="PIRSF" id="PIRSF006247">
    <property type="entry name" value="TrkH"/>
    <property type="match status" value="1"/>
</dbReference>
<evidence type="ECO:0000256" key="11">
    <source>
        <dbReference type="ARBA" id="ARBA00023136"/>
    </source>
</evidence>
<evidence type="ECO:0000256" key="1">
    <source>
        <dbReference type="ARBA" id="ARBA00004429"/>
    </source>
</evidence>
<comment type="similarity">
    <text evidence="2 12">Belongs to the TrkH potassium transport family.</text>
</comment>
<dbReference type="NCBIfam" id="TIGR00933">
    <property type="entry name" value="2a38"/>
    <property type="match status" value="1"/>
</dbReference>
<keyword evidence="3 12" id="KW-0813">Transport</keyword>
<feature type="transmembrane region" description="Helical" evidence="13">
    <location>
        <begin position="155"/>
        <end position="180"/>
    </location>
</feature>
<comment type="subcellular location">
    <subcellularLocation>
        <location evidence="1 12">Cell inner membrane</location>
        <topology evidence="1 12">Multi-pass membrane protein</topology>
    </subcellularLocation>
</comment>
<keyword evidence="11 12" id="KW-0472">Membrane</keyword>
<dbReference type="InterPro" id="IPR003445">
    <property type="entry name" value="Cat_transpt"/>
</dbReference>
<evidence type="ECO:0000256" key="12">
    <source>
        <dbReference type="PIRNR" id="PIRNR006247"/>
    </source>
</evidence>
<feature type="transmembrane region" description="Helical" evidence="13">
    <location>
        <begin position="351"/>
        <end position="376"/>
    </location>
</feature>
<keyword evidence="4 12" id="KW-1003">Cell membrane</keyword>
<dbReference type="InterPro" id="IPR004772">
    <property type="entry name" value="TrkH"/>
</dbReference>
<evidence type="ECO:0000256" key="9">
    <source>
        <dbReference type="ARBA" id="ARBA00022989"/>
    </source>
</evidence>
<reference evidence="14 15" key="1">
    <citation type="submission" date="2023-09" db="EMBL/GenBank/DDBJ databases">
        <authorList>
            <person name="Rey-Velasco X."/>
        </authorList>
    </citation>
    <scope>NUCLEOTIDE SEQUENCE [LARGE SCALE GENOMIC DNA]</scope>
    <source>
        <strain evidence="14 15">W345</strain>
    </source>
</reference>
<evidence type="ECO:0000313" key="15">
    <source>
        <dbReference type="Proteomes" id="UP001254608"/>
    </source>
</evidence>
<evidence type="ECO:0000256" key="3">
    <source>
        <dbReference type="ARBA" id="ARBA00022448"/>
    </source>
</evidence>
<gene>
    <name evidence="14" type="ORF">RM530_01310</name>
</gene>
<dbReference type="Proteomes" id="UP001254608">
    <property type="component" value="Unassembled WGS sequence"/>
</dbReference>
<feature type="transmembrane region" description="Helical" evidence="13">
    <location>
        <begin position="256"/>
        <end position="274"/>
    </location>
</feature>
<evidence type="ECO:0000313" key="14">
    <source>
        <dbReference type="EMBL" id="MDT0496005.1"/>
    </source>
</evidence>
<feature type="transmembrane region" description="Helical" evidence="13">
    <location>
        <begin position="201"/>
        <end position="222"/>
    </location>
</feature>
<comment type="function">
    <text evidence="12">Low-affinity potassium transport system. Interacts with Trk system potassium uptake protein TrkA.</text>
</comment>
<feature type="transmembrane region" description="Helical" evidence="13">
    <location>
        <begin position="415"/>
        <end position="437"/>
    </location>
</feature>
<protein>
    <recommendedName>
        <fullName evidence="12">Trk system potassium uptake protein</fullName>
    </recommendedName>
</protein>
<dbReference type="PANTHER" id="PTHR32024">
    <property type="entry name" value="TRK SYSTEM POTASSIUM UPTAKE PROTEIN TRKG-RELATED"/>
    <property type="match status" value="1"/>
</dbReference>